<dbReference type="Proteomes" id="UP001642720">
    <property type="component" value="Unassembled WGS sequence"/>
</dbReference>
<dbReference type="PANTHER" id="PTHR42070">
    <property type="entry name" value="FILAMENT ASSOCIATED PROTEIN, PUTATIVE (AFU_ORTHOLOGUE AFUA_8G06630)-RELATED"/>
    <property type="match status" value="1"/>
</dbReference>
<dbReference type="PANTHER" id="PTHR42070:SF1">
    <property type="entry name" value="FILAMENT ASSOCIATED PROTEIN, PUTATIVE (AFU_ORTHOLOGUE AFUA_8G06630)-RELATED"/>
    <property type="match status" value="1"/>
</dbReference>
<accession>A0ABY2H376</accession>
<dbReference type="GeneID" id="300578002"/>
<sequence length="221" mass="24465">MPAAPPPAMISKWSSSCPKQKATRVRNNQRRHRAKVKAHISGLESELAESRRQLAAAEHRIKALTAEVERLQSETKREPPSASSTPANHYRKIPEFQSVSELRCCLIPSQQGQLGNPPTCEQEAMISSSPINGTERDNFNLVPSFISQYKSHDLPAPQQGESTTSCAAAYSIIARQNFKGIGLDDVHQWLQPGYRKAMRPEDGCAVVNSLLYSLINYLSPV</sequence>
<feature type="region of interest" description="Disordered" evidence="1">
    <location>
        <begin position="68"/>
        <end position="89"/>
    </location>
</feature>
<evidence type="ECO:0000313" key="2">
    <source>
        <dbReference type="EMBL" id="TFB01840.1"/>
    </source>
</evidence>
<dbReference type="Gene3D" id="1.20.5.1700">
    <property type="match status" value="1"/>
</dbReference>
<dbReference type="EMBL" id="PPTA01000008">
    <property type="protein sequence ID" value="TFB01840.1"/>
    <property type="molecule type" value="Genomic_DNA"/>
</dbReference>
<protein>
    <recommendedName>
        <fullName evidence="4">BZIP domain-containing protein</fullName>
    </recommendedName>
</protein>
<evidence type="ECO:0008006" key="4">
    <source>
        <dbReference type="Google" id="ProtNLM"/>
    </source>
</evidence>
<dbReference type="CDD" id="cd14688">
    <property type="entry name" value="bZIP_YAP"/>
    <property type="match status" value="1"/>
</dbReference>
<feature type="compositionally biased region" description="Basic and acidic residues" evidence="1">
    <location>
        <begin position="68"/>
        <end position="79"/>
    </location>
</feature>
<name>A0ABY2H376_9HYPO</name>
<gene>
    <name evidence="2" type="ORF">CCMA1212_006323</name>
</gene>
<comment type="caution">
    <text evidence="2">The sequence shown here is derived from an EMBL/GenBank/DDBJ whole genome shotgun (WGS) entry which is preliminary data.</text>
</comment>
<reference evidence="2 3" key="1">
    <citation type="submission" date="2018-01" db="EMBL/GenBank/DDBJ databases">
        <title>Genome characterization of the sugarcane-associated fungus Trichoderma ghanense CCMA-1212 and their application in lignocelulose bioconversion.</title>
        <authorList>
            <person name="Steindorff A.S."/>
            <person name="Mendes T.D."/>
            <person name="Vilela E.S.D."/>
            <person name="Rodrigues D.S."/>
            <person name="Formighieri E.F."/>
            <person name="Melo I.S."/>
            <person name="Favaro L.C.L."/>
        </authorList>
    </citation>
    <scope>NUCLEOTIDE SEQUENCE [LARGE SCALE GENOMIC DNA]</scope>
    <source>
        <strain evidence="2 3">CCMA-1212</strain>
    </source>
</reference>
<evidence type="ECO:0000313" key="3">
    <source>
        <dbReference type="Proteomes" id="UP001642720"/>
    </source>
</evidence>
<proteinExistence type="predicted"/>
<feature type="region of interest" description="Disordered" evidence="1">
    <location>
        <begin position="1"/>
        <end position="39"/>
    </location>
</feature>
<dbReference type="RefSeq" id="XP_073558041.1">
    <property type="nucleotide sequence ID" value="XM_073703552.1"/>
</dbReference>
<organism evidence="2 3">
    <name type="scientific">Trichoderma ghanense</name>
    <dbReference type="NCBI Taxonomy" id="65468"/>
    <lineage>
        <taxon>Eukaryota</taxon>
        <taxon>Fungi</taxon>
        <taxon>Dikarya</taxon>
        <taxon>Ascomycota</taxon>
        <taxon>Pezizomycotina</taxon>
        <taxon>Sordariomycetes</taxon>
        <taxon>Hypocreomycetidae</taxon>
        <taxon>Hypocreales</taxon>
        <taxon>Hypocreaceae</taxon>
        <taxon>Trichoderma</taxon>
    </lineage>
</organism>
<feature type="compositionally biased region" description="Basic residues" evidence="1">
    <location>
        <begin position="21"/>
        <end position="38"/>
    </location>
</feature>
<evidence type="ECO:0000256" key="1">
    <source>
        <dbReference type="SAM" id="MobiDB-lite"/>
    </source>
</evidence>
<keyword evidence="3" id="KW-1185">Reference proteome</keyword>